<reference evidence="2" key="1">
    <citation type="submission" date="2016-01" db="EMBL/GenBank/DDBJ databases">
        <title>Complete genome sequence of Microbulbifer sp. CCB-MM1, a halophile isolated from Matang Mangrove Forest, Perak.</title>
        <authorList>
            <person name="Moh T.H."/>
            <person name="Dinesh B."/>
            <person name="Lau N.-S."/>
            <person name="Go F."/>
            <person name="Alexander Chong S.-C."/>
        </authorList>
    </citation>
    <scope>NUCLEOTIDE SEQUENCE [LARGE SCALE GENOMIC DNA]</scope>
    <source>
        <strain evidence="2">CCB-MM1</strain>
    </source>
</reference>
<name>A0A1C9WB95_9GAMM</name>
<dbReference type="EMBL" id="CP014143">
    <property type="protein sequence ID" value="AOS98409.1"/>
    <property type="molecule type" value="Genomic_DNA"/>
</dbReference>
<gene>
    <name evidence="1" type="ORF">AUP74_03043</name>
</gene>
<evidence type="ECO:0000313" key="1">
    <source>
        <dbReference type="EMBL" id="AOS98409.1"/>
    </source>
</evidence>
<protein>
    <submittedName>
        <fullName evidence="1">Uncharacterized protein</fullName>
    </submittedName>
</protein>
<evidence type="ECO:0000313" key="2">
    <source>
        <dbReference type="Proteomes" id="UP000095672"/>
    </source>
</evidence>
<dbReference type="RefSeq" id="WP_069948273.1">
    <property type="nucleotide sequence ID" value="NZ_CP014143.1"/>
</dbReference>
<dbReference type="AlphaFoldDB" id="A0A1C9WB95"/>
<accession>A0A1C9WB95</accession>
<dbReference type="Proteomes" id="UP000095672">
    <property type="component" value="Chromosome"/>
</dbReference>
<dbReference type="KEGG" id="micc:AUP74_03043"/>
<organism evidence="1 2">
    <name type="scientific">Microbulbifer aggregans</name>
    <dbReference type="NCBI Taxonomy" id="1769779"/>
    <lineage>
        <taxon>Bacteria</taxon>
        <taxon>Pseudomonadati</taxon>
        <taxon>Pseudomonadota</taxon>
        <taxon>Gammaproteobacteria</taxon>
        <taxon>Cellvibrionales</taxon>
        <taxon>Microbulbiferaceae</taxon>
        <taxon>Microbulbifer</taxon>
    </lineage>
</organism>
<keyword evidence="2" id="KW-1185">Reference proteome</keyword>
<proteinExistence type="predicted"/>
<sequence length="189" mass="22414">MMYSVPFEEVNASEYEKEIKGYLDTKSDVNSVVSPQEVVRSFWRVFELVLNSCQQMKHCHGEPIGYFSVLDEKISSKKICIKGKLSWEDMYGARFSFFQIDIDRRSPKLLYSIKILRRSTKVQKQSIYIGKTHSDWLVGYRAIDFELEAYGPDLYSPGEYRARRLEEYDPGFNDLEEFRKRREKLRESK</sequence>